<proteinExistence type="predicted"/>
<accession>A0ABW7N7D4</accession>
<evidence type="ECO:0000256" key="2">
    <source>
        <dbReference type="SAM" id="SignalP"/>
    </source>
</evidence>
<evidence type="ECO:0000313" key="3">
    <source>
        <dbReference type="EMBL" id="MFH6983483.1"/>
    </source>
</evidence>
<dbReference type="RefSeq" id="WP_395417044.1">
    <property type="nucleotide sequence ID" value="NZ_JBIPKE010000015.1"/>
</dbReference>
<keyword evidence="1" id="KW-1133">Transmembrane helix</keyword>
<feature type="signal peptide" evidence="2">
    <location>
        <begin position="1"/>
        <end position="23"/>
    </location>
</feature>
<reference evidence="3 4" key="1">
    <citation type="journal article" date="2013" name="Int. J. Syst. Evol. Microbiol.">
        <title>Marinoscillum luteum sp. nov., isolated from marine sediment.</title>
        <authorList>
            <person name="Cha I.T."/>
            <person name="Park S.J."/>
            <person name="Kim S.J."/>
            <person name="Kim J.G."/>
            <person name="Jung M.Y."/>
            <person name="Shin K.S."/>
            <person name="Kwon K.K."/>
            <person name="Yang S.H."/>
            <person name="Seo Y.S."/>
            <person name="Rhee S.K."/>
        </authorList>
    </citation>
    <scope>NUCLEOTIDE SEQUENCE [LARGE SCALE GENOMIC DNA]</scope>
    <source>
        <strain evidence="3 4">KCTC 23939</strain>
    </source>
</reference>
<feature type="chain" id="PRO_5046166701" description="Seryl-tRNA synthetase" evidence="2">
    <location>
        <begin position="24"/>
        <end position="103"/>
    </location>
</feature>
<keyword evidence="1" id="KW-0472">Membrane</keyword>
<keyword evidence="4" id="KW-1185">Reference proteome</keyword>
<evidence type="ECO:0000313" key="4">
    <source>
        <dbReference type="Proteomes" id="UP001610063"/>
    </source>
</evidence>
<feature type="transmembrane region" description="Helical" evidence="1">
    <location>
        <begin position="83"/>
        <end position="102"/>
    </location>
</feature>
<keyword evidence="1" id="KW-0812">Transmembrane</keyword>
<evidence type="ECO:0008006" key="5">
    <source>
        <dbReference type="Google" id="ProtNLM"/>
    </source>
</evidence>
<organism evidence="3 4">
    <name type="scientific">Marinoscillum luteum</name>
    <dbReference type="NCBI Taxonomy" id="861051"/>
    <lineage>
        <taxon>Bacteria</taxon>
        <taxon>Pseudomonadati</taxon>
        <taxon>Bacteroidota</taxon>
        <taxon>Cytophagia</taxon>
        <taxon>Cytophagales</taxon>
        <taxon>Reichenbachiellaceae</taxon>
        <taxon>Marinoscillum</taxon>
    </lineage>
</organism>
<protein>
    <recommendedName>
        <fullName evidence="5">Seryl-tRNA synthetase</fullName>
    </recommendedName>
</protein>
<comment type="caution">
    <text evidence="3">The sequence shown here is derived from an EMBL/GenBank/DDBJ whole genome shotgun (WGS) entry which is preliminary data.</text>
</comment>
<gene>
    <name evidence="3" type="ORF">ACHKAR_08545</name>
</gene>
<sequence>MKKLFPSMLTLLLIFTLSGISYAAKEPTKTPIPITHPISAEESNVLLLRLDEIKAMDKAGMNAMEKKALRKEVKSIQGRLATGGVYISAGALIIIILLLIILL</sequence>
<name>A0ABW7N7D4_9BACT</name>
<dbReference type="EMBL" id="JBIPKE010000015">
    <property type="protein sequence ID" value="MFH6983483.1"/>
    <property type="molecule type" value="Genomic_DNA"/>
</dbReference>
<dbReference type="Proteomes" id="UP001610063">
    <property type="component" value="Unassembled WGS sequence"/>
</dbReference>
<keyword evidence="2" id="KW-0732">Signal</keyword>
<evidence type="ECO:0000256" key="1">
    <source>
        <dbReference type="SAM" id="Phobius"/>
    </source>
</evidence>